<name>A0A7T0M4N2_9SPIT</name>
<dbReference type="AlphaFoldDB" id="A0A7T0M4N2"/>
<evidence type="ECO:0000256" key="1">
    <source>
        <dbReference type="SAM" id="Phobius"/>
    </source>
</evidence>
<keyword evidence="1" id="KW-0472">Membrane</keyword>
<reference evidence="2" key="1">
    <citation type="submission" date="2020-05" db="EMBL/GenBank/DDBJ databases">
        <title>Characterization and comparative analysis of mitochondrial genomes of the highly differentiated ciliated protists shed light on the diversity and evolution of the linear molecular architecture.</title>
        <authorList>
            <person name="Zhang T."/>
            <person name="Li C."/>
            <person name="Zhang X."/>
            <person name="Wang C."/>
            <person name="Roger A.J."/>
            <person name="Song W."/>
            <person name="Gao F."/>
        </authorList>
    </citation>
    <scope>NUCLEOTIDE SEQUENCE</scope>
</reference>
<accession>A0A7T0M4N2</accession>
<keyword evidence="2" id="KW-0689">Ribosomal protein</keyword>
<organism evidence="2">
    <name type="scientific">Strombidium sp</name>
    <dbReference type="NCBI Taxonomy" id="181122"/>
    <lineage>
        <taxon>Eukaryota</taxon>
        <taxon>Sar</taxon>
        <taxon>Alveolata</taxon>
        <taxon>Ciliophora</taxon>
        <taxon>Intramacronucleata</taxon>
        <taxon>Spirotrichea</taxon>
        <taxon>Oligotrichia</taxon>
        <taxon>Strombidiidae</taxon>
        <taxon>Strombidium</taxon>
    </lineage>
</organism>
<keyword evidence="2" id="KW-0687">Ribonucleoprotein</keyword>
<keyword evidence="2" id="KW-0496">Mitochondrion</keyword>
<feature type="transmembrane region" description="Helical" evidence="1">
    <location>
        <begin position="46"/>
        <end position="65"/>
    </location>
</feature>
<keyword evidence="1" id="KW-1133">Transmembrane helix</keyword>
<dbReference type="GO" id="GO:0005840">
    <property type="term" value="C:ribosome"/>
    <property type="evidence" value="ECO:0007669"/>
    <property type="project" value="UniProtKB-KW"/>
</dbReference>
<geneLocation type="mitochondrion" evidence="2"/>
<sequence length="193" mass="24288">MIMANMGYPVVTRLGINQTWYNQWSPDKNYPLRTQQFNLTKKFLKIYLTYGIMSHSNIFIHEYWYNKKFKFRRTLKHYLFITKYFRQAYLTDHIVGTKVKFLIRKRTFEYFPMRYWFYKYFNWVIILVKWFVPNKFSNQKYYRINVYKAVGAIFPNHTLKYSKNKSYYKRFNYFLKFIVLLKNYNLKTWQYVI</sequence>
<dbReference type="EMBL" id="MT471315">
    <property type="protein sequence ID" value="QPL15896.1"/>
    <property type="molecule type" value="Genomic_DNA"/>
</dbReference>
<feature type="transmembrane region" description="Helical" evidence="1">
    <location>
        <begin position="115"/>
        <end position="132"/>
    </location>
</feature>
<protein>
    <submittedName>
        <fullName evidence="2">Ribosomal protein S3a</fullName>
    </submittedName>
</protein>
<proteinExistence type="predicted"/>
<evidence type="ECO:0000313" key="2">
    <source>
        <dbReference type="EMBL" id="QPL15896.1"/>
    </source>
</evidence>
<gene>
    <name evidence="2" type="primary">rps3_a</name>
</gene>
<keyword evidence="1" id="KW-0812">Transmembrane</keyword>